<dbReference type="Proteomes" id="UP000279236">
    <property type="component" value="Unassembled WGS sequence"/>
</dbReference>
<feature type="compositionally biased region" description="Acidic residues" evidence="1">
    <location>
        <begin position="697"/>
        <end position="708"/>
    </location>
</feature>
<dbReference type="PROSITE" id="PS50174">
    <property type="entry name" value="G_PATCH"/>
    <property type="match status" value="1"/>
</dbReference>
<dbReference type="GeneID" id="39584962"/>
<proteinExistence type="predicted"/>
<feature type="compositionally biased region" description="Basic residues" evidence="1">
    <location>
        <begin position="752"/>
        <end position="765"/>
    </location>
</feature>
<dbReference type="PANTHER" id="PTHR13384:SF19">
    <property type="entry name" value="G PATCH DOMAIN-CONTAINING PROTEIN 1"/>
    <property type="match status" value="1"/>
</dbReference>
<evidence type="ECO:0000256" key="1">
    <source>
        <dbReference type="SAM" id="MobiDB-lite"/>
    </source>
</evidence>
<dbReference type="InterPro" id="IPR000467">
    <property type="entry name" value="G_patch_dom"/>
</dbReference>
<feature type="region of interest" description="Disordered" evidence="1">
    <location>
        <begin position="696"/>
        <end position="836"/>
    </location>
</feature>
<evidence type="ECO:0000313" key="4">
    <source>
        <dbReference type="Proteomes" id="UP000279236"/>
    </source>
</evidence>
<feature type="region of interest" description="Disordered" evidence="1">
    <location>
        <begin position="233"/>
        <end position="272"/>
    </location>
</feature>
<dbReference type="GO" id="GO:0005634">
    <property type="term" value="C:nucleus"/>
    <property type="evidence" value="ECO:0007669"/>
    <property type="project" value="TreeGrafter"/>
</dbReference>
<feature type="compositionally biased region" description="Basic and acidic residues" evidence="1">
    <location>
        <begin position="632"/>
        <end position="648"/>
    </location>
</feature>
<sequence length="836" mass="92047">MTSRLKHKLELENVNLKSRYVNESFVQIGTPLPALADAKKDNQEYLPVWEQEVRDEKGRRRFHGAFTGGFSAGYFNSVGSKEGWAPQQFKSSRNSRAQHNQRAEDFMDEEDLAQLNDDRRLENTDTFKQDAFAGTREDLGNKSLSGALESLIVPAKTSIGQTLLQKLGWRPGQGLGPRVTHRKLKIQEGKLGRVRAGMEEDDDDEPPQASKHTYAPRDARLLVYAAKDDKEGLGFEKGQGMGKLPSRRPMYGAGLGDDDDDDDPYGAGPSASMDSRHYAFDENGELEDDVIVMGGPSESRQTTETRATGSGDRWHDGRAVLVGFVLDVKGVPGDKWWPFPEIPAHWSPQPSRVCGEKPRNETIRGAPGQPLTHEQRGTALGEEARVSAAKSVFEFMSEKDRERLEAFAKAAREKTAPPPALSLQPEPELAPERATEVMIPPLSPRTASAALQGFIPYGDDQAKQDRYRSYLRSQTHNTRHPNPELLPSTNVDEVNNELASFAASARIFKPMSYAMSSRFTSGSASLAATDMKQAKAGLHIFDPTKAPLQFAKAQNTEVEVTKVLTPREQAAADGQYGKLTRVVKDFYPVKLVCRRFHVQDPHPEGPPEGGSGTATPTAGGTGFESSLPKNDASWESKFIHQPGTDRENTPPSGDEEPEERAPRNLAEVGMAEDANQGRDILTYTKPSIDIFKAIFASDDEDDDDDEDDVPKKAVVKASEAPKDPFPVDEKPVDYATFKPVFLGGKEGGDKEKKKKDKKEKKKRKGALSFDVGDDDEEGSVEVKPKKKPRARAVEVADEWVEKASPVPAAQREPRQDDPPAASSAPRFGRKGAADFM</sequence>
<dbReference type="EMBL" id="RSCE01000001">
    <property type="protein sequence ID" value="RSH87901.1"/>
    <property type="molecule type" value="Genomic_DNA"/>
</dbReference>
<dbReference type="Pfam" id="PF07713">
    <property type="entry name" value="DUF1604"/>
    <property type="match status" value="1"/>
</dbReference>
<dbReference type="GO" id="GO:0006397">
    <property type="term" value="P:mRNA processing"/>
    <property type="evidence" value="ECO:0007669"/>
    <property type="project" value="InterPro"/>
</dbReference>
<dbReference type="STRING" id="105984.A0A427Y9R5"/>
<organism evidence="3 4">
    <name type="scientific">Apiotrichum porosum</name>
    <dbReference type="NCBI Taxonomy" id="105984"/>
    <lineage>
        <taxon>Eukaryota</taxon>
        <taxon>Fungi</taxon>
        <taxon>Dikarya</taxon>
        <taxon>Basidiomycota</taxon>
        <taxon>Agaricomycotina</taxon>
        <taxon>Tremellomycetes</taxon>
        <taxon>Trichosporonales</taxon>
        <taxon>Trichosporonaceae</taxon>
        <taxon>Apiotrichum</taxon>
    </lineage>
</organism>
<dbReference type="Pfam" id="PF26093">
    <property type="entry name" value="HTH_TGH"/>
    <property type="match status" value="1"/>
</dbReference>
<feature type="region of interest" description="Disordered" evidence="1">
    <location>
        <begin position="598"/>
        <end position="661"/>
    </location>
</feature>
<evidence type="ECO:0000313" key="3">
    <source>
        <dbReference type="EMBL" id="RSH87901.1"/>
    </source>
</evidence>
<feature type="compositionally biased region" description="Basic and acidic residues" evidence="1">
    <location>
        <begin position="719"/>
        <end position="732"/>
    </location>
</feature>
<name>A0A427Y9R5_9TREE</name>
<feature type="region of interest" description="Disordered" evidence="1">
    <location>
        <begin position="193"/>
        <end position="217"/>
    </location>
</feature>
<gene>
    <name evidence="3" type="ORF">EHS24_000419</name>
</gene>
<keyword evidence="4" id="KW-1185">Reference proteome</keyword>
<feature type="domain" description="G-patch" evidence="2">
    <location>
        <begin position="156"/>
        <end position="176"/>
    </location>
</feature>
<dbReference type="OrthoDB" id="20507at2759"/>
<protein>
    <recommendedName>
        <fullName evidence="2">G-patch domain-containing protein</fullName>
    </recommendedName>
</protein>
<dbReference type="RefSeq" id="XP_028480109.1">
    <property type="nucleotide sequence ID" value="XM_028616252.1"/>
</dbReference>
<comment type="caution">
    <text evidence="3">The sequence shown here is derived from an EMBL/GenBank/DDBJ whole genome shotgun (WGS) entry which is preliminary data.</text>
</comment>
<reference evidence="3 4" key="1">
    <citation type="submission" date="2018-11" db="EMBL/GenBank/DDBJ databases">
        <title>Genome sequence of Apiotrichum porosum DSM 27194.</title>
        <authorList>
            <person name="Aliyu H."/>
            <person name="Gorte O."/>
            <person name="Ochsenreither K."/>
        </authorList>
    </citation>
    <scope>NUCLEOTIDE SEQUENCE [LARGE SCALE GENOMIC DNA]</scope>
    <source>
        <strain evidence="3 4">DSM 27194</strain>
    </source>
</reference>
<dbReference type="AlphaFoldDB" id="A0A427Y9R5"/>
<feature type="region of interest" description="Disordered" evidence="1">
    <location>
        <begin position="348"/>
        <end position="375"/>
    </location>
</feature>
<dbReference type="GO" id="GO:0003723">
    <property type="term" value="F:RNA binding"/>
    <property type="evidence" value="ECO:0007669"/>
    <property type="project" value="TreeGrafter"/>
</dbReference>
<dbReference type="PANTHER" id="PTHR13384">
    <property type="entry name" value="G PATCH DOMAIN-CONTAINING PROTEIN 1"/>
    <property type="match status" value="1"/>
</dbReference>
<evidence type="ECO:0000259" key="2">
    <source>
        <dbReference type="PROSITE" id="PS50174"/>
    </source>
</evidence>
<dbReference type="InterPro" id="IPR011666">
    <property type="entry name" value="DUF1604"/>
</dbReference>
<accession>A0A427Y9R5</accession>
<dbReference type="Pfam" id="PF01585">
    <property type="entry name" value="G-patch"/>
    <property type="match status" value="1"/>
</dbReference>